<name>A0ABS7H7T2_9HYPH</name>
<dbReference type="InterPro" id="IPR024747">
    <property type="entry name" value="Pyridox_Oxase-rel"/>
</dbReference>
<dbReference type="Proteomes" id="UP000757604">
    <property type="component" value="Unassembled WGS sequence"/>
</dbReference>
<dbReference type="Gene3D" id="2.30.110.10">
    <property type="entry name" value="Electron Transport, Fmn-binding Protein, Chain A"/>
    <property type="match status" value="1"/>
</dbReference>
<protein>
    <submittedName>
        <fullName evidence="1">Pyridoxamine 5'-phosphate oxidase family protein</fullName>
    </submittedName>
</protein>
<keyword evidence="2" id="KW-1185">Reference proteome</keyword>
<comment type="caution">
    <text evidence="1">The sequence shown here is derived from an EMBL/GenBank/DDBJ whole genome shotgun (WGS) entry which is preliminary data.</text>
</comment>
<accession>A0ABS7H7T2</accession>
<dbReference type="RefSeq" id="WP_220370383.1">
    <property type="nucleotide sequence ID" value="NZ_JAEUAO010000001.1"/>
</dbReference>
<dbReference type="SUPFAM" id="SSF50475">
    <property type="entry name" value="FMN-binding split barrel"/>
    <property type="match status" value="1"/>
</dbReference>
<dbReference type="InterPro" id="IPR012349">
    <property type="entry name" value="Split_barrel_FMN-bd"/>
</dbReference>
<evidence type="ECO:0000313" key="2">
    <source>
        <dbReference type="Proteomes" id="UP000757604"/>
    </source>
</evidence>
<reference evidence="1 2" key="1">
    <citation type="journal article" date="2021" name="MBio">
        <title>Poor Competitiveness of Bradyrhizobium in Pigeon Pea Root Colonization in Indian Soils.</title>
        <authorList>
            <person name="Chalasani D."/>
            <person name="Basu A."/>
            <person name="Pullabhotla S.V.S.R.N."/>
            <person name="Jorrin B."/>
            <person name="Neal A.L."/>
            <person name="Poole P.S."/>
            <person name="Podile A.R."/>
            <person name="Tkacz A."/>
        </authorList>
    </citation>
    <scope>NUCLEOTIDE SEQUENCE [LARGE SCALE GENOMIC DNA]</scope>
    <source>
        <strain evidence="1 2">HU44</strain>
    </source>
</reference>
<dbReference type="Pfam" id="PF12900">
    <property type="entry name" value="Pyridox_ox_2"/>
    <property type="match status" value="1"/>
</dbReference>
<gene>
    <name evidence="1" type="ORF">JNB71_03230</name>
</gene>
<proteinExistence type="predicted"/>
<dbReference type="EMBL" id="JAEUAO010000001">
    <property type="protein sequence ID" value="MBW9062323.1"/>
    <property type="molecule type" value="Genomic_DNA"/>
</dbReference>
<evidence type="ECO:0000313" key="1">
    <source>
        <dbReference type="EMBL" id="MBW9062323.1"/>
    </source>
</evidence>
<sequence length="151" mass="17381">MMVKEMTRSECIGLISANRLGRLACSKDDRPYIIPVYYALDGNCLYSFSMPGQKVDWMRENPHVCVEVDEFQGGFGWRSVVVYGKYQEFPDTDQWHHQRLHAWSILERHVDWWEPGALKPMPQPMASASPHLFYGIDIVEVTGRMAVSGDN</sequence>
<organism evidence="1 2">
    <name type="scientific">Rhizobium herbae</name>
    <dbReference type="NCBI Taxonomy" id="508661"/>
    <lineage>
        <taxon>Bacteria</taxon>
        <taxon>Pseudomonadati</taxon>
        <taxon>Pseudomonadota</taxon>
        <taxon>Alphaproteobacteria</taxon>
        <taxon>Hyphomicrobiales</taxon>
        <taxon>Rhizobiaceae</taxon>
        <taxon>Rhizobium/Agrobacterium group</taxon>
        <taxon>Rhizobium</taxon>
    </lineage>
</organism>